<organism evidence="1 2">
    <name type="scientific">Diplodia intermedia</name>
    <dbReference type="NCBI Taxonomy" id="856260"/>
    <lineage>
        <taxon>Eukaryota</taxon>
        <taxon>Fungi</taxon>
        <taxon>Dikarya</taxon>
        <taxon>Ascomycota</taxon>
        <taxon>Pezizomycotina</taxon>
        <taxon>Dothideomycetes</taxon>
        <taxon>Dothideomycetes incertae sedis</taxon>
        <taxon>Botryosphaeriales</taxon>
        <taxon>Botryosphaeriaceae</taxon>
        <taxon>Diplodia</taxon>
    </lineage>
</organism>
<comment type="caution">
    <text evidence="1">The sequence shown here is derived from an EMBL/GenBank/DDBJ whole genome shotgun (WGS) entry which is preliminary data.</text>
</comment>
<evidence type="ECO:0000313" key="2">
    <source>
        <dbReference type="Proteomes" id="UP001521184"/>
    </source>
</evidence>
<gene>
    <name evidence="1" type="ORF">SLS58_001075</name>
</gene>
<accession>A0ABR3U408</accession>
<evidence type="ECO:0000313" key="1">
    <source>
        <dbReference type="EMBL" id="KAL1650264.1"/>
    </source>
</evidence>
<proteinExistence type="predicted"/>
<name>A0ABR3U408_9PEZI</name>
<reference evidence="1 2" key="1">
    <citation type="journal article" date="2023" name="Plant Dis.">
        <title>First Report of Diplodia intermedia Causing Canker and Dieback Diseases on Apple Trees in Canada.</title>
        <authorList>
            <person name="Ellouze W."/>
            <person name="Ilyukhin E."/>
            <person name="Sulman M."/>
            <person name="Ali S."/>
        </authorList>
    </citation>
    <scope>NUCLEOTIDE SEQUENCE [LARGE SCALE GENOMIC DNA]</scope>
    <source>
        <strain evidence="1 2">M45-28</strain>
    </source>
</reference>
<sequence length="222" mass="25135">MDRKQPPTSENFFRDWTQEVQPGDIPKEKLDACSGCMEAFGEPNADGKVEKHLIQLQTKMTFLTLNDEESEVMRKKTLKFNSDAAAKFRSLVIKLCEKQHWPESLQIPQEAYKGLQLGIAAIGCWLGHHNHKVYQLAELERLLMFVAASNLRAGSVSSAEEMWTRISHIKSAEASSVEEAWAKIPRGRTGLLTKRYTLIFVQTALLHFSLPTRHVNNLVSLS</sequence>
<dbReference type="Proteomes" id="UP001521184">
    <property type="component" value="Unassembled WGS sequence"/>
</dbReference>
<keyword evidence="2" id="KW-1185">Reference proteome</keyword>
<dbReference type="EMBL" id="JAKEKT020000004">
    <property type="protein sequence ID" value="KAL1650264.1"/>
    <property type="molecule type" value="Genomic_DNA"/>
</dbReference>
<protein>
    <submittedName>
        <fullName evidence="1">Uncharacterized protein</fullName>
    </submittedName>
</protein>